<evidence type="ECO:0000256" key="1">
    <source>
        <dbReference type="ARBA" id="ARBA00022478"/>
    </source>
</evidence>
<dbReference type="PANTHER" id="PTHR30313">
    <property type="entry name" value="DNA PRIMASE"/>
    <property type="match status" value="1"/>
</dbReference>
<evidence type="ECO:0000256" key="2">
    <source>
        <dbReference type="ARBA" id="ARBA00022515"/>
    </source>
</evidence>
<comment type="function">
    <text evidence="9">RNA polymerase that catalyzes the synthesis of short RNA molecules used as primers for DNA polymerase during DNA replication. Also part of the exosome, which is a complex involved in RNA degradation. Acts as a poly(A)-binding protein that enhances the interaction between heteropolymeric, adenine-rich transcripts and the exosome.</text>
</comment>
<keyword evidence="3 9" id="KW-0808">Transferase</keyword>
<evidence type="ECO:0000256" key="3">
    <source>
        <dbReference type="ARBA" id="ARBA00022679"/>
    </source>
</evidence>
<gene>
    <name evidence="9" type="primary">dnaG</name>
    <name evidence="12" type="ORF">E7Z75_07070</name>
</gene>
<feature type="region of interest" description="Disordered" evidence="10">
    <location>
        <begin position="285"/>
        <end position="360"/>
    </location>
</feature>
<proteinExistence type="inferred from homology"/>
<dbReference type="GO" id="GO:0006269">
    <property type="term" value="P:DNA replication, synthesis of primer"/>
    <property type="evidence" value="ECO:0007669"/>
    <property type="project" value="UniProtKB-UniRule"/>
</dbReference>
<evidence type="ECO:0000256" key="10">
    <source>
        <dbReference type="SAM" id="MobiDB-lite"/>
    </source>
</evidence>
<evidence type="ECO:0000256" key="4">
    <source>
        <dbReference type="ARBA" id="ARBA00022695"/>
    </source>
</evidence>
<evidence type="ECO:0000313" key="13">
    <source>
        <dbReference type="Proteomes" id="UP000732619"/>
    </source>
</evidence>
<protein>
    <recommendedName>
        <fullName evidence="9">DNA primase DnaG</fullName>
        <ecNumber evidence="9">2.7.7.101</ecNumber>
    </recommendedName>
</protein>
<dbReference type="PANTHER" id="PTHR30313:SF2">
    <property type="entry name" value="DNA PRIMASE"/>
    <property type="match status" value="1"/>
</dbReference>
<keyword evidence="2 9" id="KW-0639">Primosome</keyword>
<evidence type="ECO:0000256" key="6">
    <source>
        <dbReference type="ARBA" id="ARBA00022723"/>
    </source>
</evidence>
<comment type="catalytic activity">
    <reaction evidence="9">
        <text>ssDNA + n NTP = ssDNA/pppN(pN)n-1 hybrid + (n-1) diphosphate.</text>
        <dbReference type="EC" id="2.7.7.101"/>
    </reaction>
</comment>
<dbReference type="HAMAP" id="MF_00007">
    <property type="entry name" value="DNA_primase_DnaG_arc"/>
    <property type="match status" value="1"/>
</dbReference>
<evidence type="ECO:0000256" key="5">
    <source>
        <dbReference type="ARBA" id="ARBA00022705"/>
    </source>
</evidence>
<evidence type="ECO:0000256" key="7">
    <source>
        <dbReference type="ARBA" id="ARBA00022842"/>
    </source>
</evidence>
<dbReference type="Gene3D" id="3.40.1360.10">
    <property type="match status" value="1"/>
</dbReference>
<keyword evidence="4 9" id="KW-0548">Nucleotidyltransferase</keyword>
<dbReference type="GO" id="GO:1990077">
    <property type="term" value="C:primosome complex"/>
    <property type="evidence" value="ECO:0007669"/>
    <property type="project" value="UniProtKB-KW"/>
</dbReference>
<dbReference type="GO" id="GO:0008143">
    <property type="term" value="F:poly(A) binding"/>
    <property type="evidence" value="ECO:0007669"/>
    <property type="project" value="InterPro"/>
</dbReference>
<dbReference type="NCBIfam" id="NF003108">
    <property type="entry name" value="PRK04031.1-1"/>
    <property type="match status" value="1"/>
</dbReference>
<dbReference type="PROSITE" id="PS50880">
    <property type="entry name" value="TOPRIM"/>
    <property type="match status" value="1"/>
</dbReference>
<dbReference type="InterPro" id="IPR050219">
    <property type="entry name" value="DnaG_primase"/>
</dbReference>
<keyword evidence="9" id="KW-0271">Exosome</keyword>
<evidence type="ECO:0000256" key="8">
    <source>
        <dbReference type="ARBA" id="ARBA00023163"/>
    </source>
</evidence>
<dbReference type="InterPro" id="IPR020607">
    <property type="entry name" value="Primase_DnaG_arc"/>
</dbReference>
<dbReference type="GO" id="GO:0005737">
    <property type="term" value="C:cytoplasm"/>
    <property type="evidence" value="ECO:0007669"/>
    <property type="project" value="TreeGrafter"/>
</dbReference>
<dbReference type="InterPro" id="IPR034154">
    <property type="entry name" value="TOPRIM_DnaG/twinkle"/>
</dbReference>
<keyword evidence="8 9" id="KW-0804">Transcription</keyword>
<dbReference type="Pfam" id="PF13662">
    <property type="entry name" value="Toprim_4"/>
    <property type="match status" value="1"/>
</dbReference>
<dbReference type="GO" id="GO:0046872">
    <property type="term" value="F:metal ion binding"/>
    <property type="evidence" value="ECO:0007669"/>
    <property type="project" value="UniProtKB-KW"/>
</dbReference>
<dbReference type="SUPFAM" id="SSF56731">
    <property type="entry name" value="DNA primase core"/>
    <property type="match status" value="1"/>
</dbReference>
<evidence type="ECO:0000256" key="9">
    <source>
        <dbReference type="HAMAP-Rule" id="MF_00007"/>
    </source>
</evidence>
<dbReference type="SMART" id="SM00493">
    <property type="entry name" value="TOPRIM"/>
    <property type="match status" value="1"/>
</dbReference>
<evidence type="ECO:0000313" key="12">
    <source>
        <dbReference type="EMBL" id="MBE6512883.1"/>
    </source>
</evidence>
<keyword evidence="6" id="KW-0479">Metal-binding</keyword>
<dbReference type="AlphaFoldDB" id="A0A8T3VP10"/>
<dbReference type="Proteomes" id="UP000732619">
    <property type="component" value="Unassembled WGS sequence"/>
</dbReference>
<dbReference type="InterPro" id="IPR006171">
    <property type="entry name" value="TOPRIM_dom"/>
</dbReference>
<comment type="caution">
    <text evidence="12">The sequence shown here is derived from an EMBL/GenBank/DDBJ whole genome shotgun (WGS) entry which is preliminary data.</text>
</comment>
<dbReference type="EC" id="2.7.7.101" evidence="9"/>
<accession>A0A8T3VP10</accession>
<reference evidence="12" key="1">
    <citation type="submission" date="2019-04" db="EMBL/GenBank/DDBJ databases">
        <title>Evolution of Biomass-Degrading Anaerobic Consortia Revealed by Metagenomics.</title>
        <authorList>
            <person name="Peng X."/>
        </authorList>
    </citation>
    <scope>NUCLEOTIDE SEQUENCE</scope>
    <source>
        <strain evidence="12">SIG14</strain>
    </source>
</reference>
<name>A0A8T3VP10_METOL</name>
<comment type="subunit">
    <text evidence="9">Forms a ternary complex with MCM helicase and DNA. Component of the archaeal exosome complex.</text>
</comment>
<keyword evidence="1 9" id="KW-0240">DNA-directed RNA polymerase</keyword>
<keyword evidence="5 9" id="KW-0235">DNA replication</keyword>
<feature type="compositionally biased region" description="Basic and acidic residues" evidence="10">
    <location>
        <begin position="297"/>
        <end position="360"/>
    </location>
</feature>
<organism evidence="12 13">
    <name type="scientific">Methanobrevibacter olleyae</name>
    <dbReference type="NCBI Taxonomy" id="294671"/>
    <lineage>
        <taxon>Archaea</taxon>
        <taxon>Methanobacteriati</taxon>
        <taxon>Methanobacteriota</taxon>
        <taxon>Methanomada group</taxon>
        <taxon>Methanobacteria</taxon>
        <taxon>Methanobacteriales</taxon>
        <taxon>Methanobacteriaceae</taxon>
        <taxon>Methanobrevibacter</taxon>
    </lineage>
</organism>
<dbReference type="GO" id="GO:0000428">
    <property type="term" value="C:DNA-directed RNA polymerase complex"/>
    <property type="evidence" value="ECO:0007669"/>
    <property type="project" value="UniProtKB-KW"/>
</dbReference>
<feature type="domain" description="Toprim" evidence="11">
    <location>
        <begin position="174"/>
        <end position="251"/>
    </location>
</feature>
<keyword evidence="7" id="KW-0460">Magnesium</keyword>
<comment type="similarity">
    <text evidence="9">Belongs to the archaeal DnaG primase family.</text>
</comment>
<dbReference type="CDD" id="cd01029">
    <property type="entry name" value="TOPRIM_primases"/>
    <property type="match status" value="1"/>
</dbReference>
<sequence length="455" mass="51018">MGKGVELTTTKYLIHAQINANGIVEKPDVVGAVFGQTEGLLSNDLDLRELQRTGRIGRIQVIIHSNGGRAKGEIVIPSSLDRIETAILAASLETINRVGPCEASIEVLRVEDVRAVKRQQVINRAKEIYMGMMETVSPESMKMIEEIRESMRVHEISEFGAERLPAGPNVHTSDAIIVVEGRNDVLNLLKYGIKNTVAVEGVNIPTSVAELTKKRTVTAFVDGDRGGELILKELLQVGDVDYITRAPRGKEVEDLEKEEVLIALRDKAPTEQVINNLDFNLDTQGKVGKGKINRTSKTSDRRAKNLNKSDKFHGNKNGRTDRKDKFDRKDRTDRKNGRSDRRGKDRNSRGRRDRQNDRIQDSRIKLLKNMLKDLEGTGNSEIYDDSLNLLKETNVETLYEDLKQDNPDADTVIFDGVISQRLVDIAYSKGIKTLVAFKSSRVIKRPDKLRIVTLN</sequence>
<dbReference type="GO" id="GO:0000178">
    <property type="term" value="C:exosome (RNase complex)"/>
    <property type="evidence" value="ECO:0007669"/>
    <property type="project" value="UniProtKB-KW"/>
</dbReference>
<evidence type="ECO:0000259" key="11">
    <source>
        <dbReference type="PROSITE" id="PS50880"/>
    </source>
</evidence>
<dbReference type="GO" id="GO:0003899">
    <property type="term" value="F:DNA-directed RNA polymerase activity"/>
    <property type="evidence" value="ECO:0007669"/>
    <property type="project" value="UniProtKB-UniRule"/>
</dbReference>
<dbReference type="EMBL" id="SUTG01000035">
    <property type="protein sequence ID" value="MBE6512883.1"/>
    <property type="molecule type" value="Genomic_DNA"/>
</dbReference>